<dbReference type="PANTHER" id="PTHR20923:SF1">
    <property type="entry name" value="G PATCH DOMAIN AND ANKYRIN REPEAT-CONTAINING PROTEIN 1"/>
    <property type="match status" value="1"/>
</dbReference>
<feature type="compositionally biased region" description="Polar residues" evidence="1">
    <location>
        <begin position="109"/>
        <end position="125"/>
    </location>
</feature>
<dbReference type="InterPro" id="IPR039146">
    <property type="entry name" value="GPANK1"/>
</dbReference>
<dbReference type="Pfam" id="PF01585">
    <property type="entry name" value="G-patch"/>
    <property type="match status" value="1"/>
</dbReference>
<feature type="compositionally biased region" description="Basic and acidic residues" evidence="1">
    <location>
        <begin position="490"/>
        <end position="513"/>
    </location>
</feature>
<evidence type="ECO:0000313" key="4">
    <source>
        <dbReference type="Proteomes" id="UP000245942"/>
    </source>
</evidence>
<feature type="region of interest" description="Disordered" evidence="1">
    <location>
        <begin position="1"/>
        <end position="125"/>
    </location>
</feature>
<dbReference type="PROSITE" id="PS50174">
    <property type="entry name" value="G_PATCH"/>
    <property type="match status" value="1"/>
</dbReference>
<dbReference type="EMBL" id="KZ819322">
    <property type="protein sequence ID" value="PWN22837.1"/>
    <property type="molecule type" value="Genomic_DNA"/>
</dbReference>
<name>A0A316UC75_9BASI</name>
<protein>
    <recommendedName>
        <fullName evidence="2">G-patch domain-containing protein</fullName>
    </recommendedName>
</protein>
<feature type="compositionally biased region" description="Basic and acidic residues" evidence="1">
    <location>
        <begin position="415"/>
        <end position="424"/>
    </location>
</feature>
<dbReference type="AlphaFoldDB" id="A0A316UC75"/>
<feature type="compositionally biased region" description="Basic and acidic residues" evidence="1">
    <location>
        <begin position="88"/>
        <end position="101"/>
    </location>
</feature>
<evidence type="ECO:0000313" key="3">
    <source>
        <dbReference type="EMBL" id="PWN22837.1"/>
    </source>
</evidence>
<feature type="region of interest" description="Disordered" evidence="1">
    <location>
        <begin position="318"/>
        <end position="349"/>
    </location>
</feature>
<keyword evidence="4" id="KW-1185">Reference proteome</keyword>
<feature type="region of interest" description="Disordered" evidence="1">
    <location>
        <begin position="141"/>
        <end position="236"/>
    </location>
</feature>
<dbReference type="Proteomes" id="UP000245942">
    <property type="component" value="Unassembled WGS sequence"/>
</dbReference>
<dbReference type="GeneID" id="37015782"/>
<evidence type="ECO:0000256" key="1">
    <source>
        <dbReference type="SAM" id="MobiDB-lite"/>
    </source>
</evidence>
<feature type="compositionally biased region" description="Low complexity" evidence="1">
    <location>
        <begin position="150"/>
        <end position="165"/>
    </location>
</feature>
<dbReference type="GO" id="GO:0003676">
    <property type="term" value="F:nucleic acid binding"/>
    <property type="evidence" value="ECO:0007669"/>
    <property type="project" value="InterPro"/>
</dbReference>
<dbReference type="InterPro" id="IPR000467">
    <property type="entry name" value="G_patch_dom"/>
</dbReference>
<reference evidence="3 4" key="1">
    <citation type="journal article" date="2018" name="Mol. Biol. Evol.">
        <title>Broad Genomic Sampling Reveals a Smut Pathogenic Ancestry of the Fungal Clade Ustilaginomycotina.</title>
        <authorList>
            <person name="Kijpornyongpan T."/>
            <person name="Mondo S.J."/>
            <person name="Barry K."/>
            <person name="Sandor L."/>
            <person name="Lee J."/>
            <person name="Lipzen A."/>
            <person name="Pangilinan J."/>
            <person name="LaButti K."/>
            <person name="Hainaut M."/>
            <person name="Henrissat B."/>
            <person name="Grigoriev I.V."/>
            <person name="Spatafora J.W."/>
            <person name="Aime M.C."/>
        </authorList>
    </citation>
    <scope>NUCLEOTIDE SEQUENCE [LARGE SCALE GENOMIC DNA]</scope>
    <source>
        <strain evidence="3 4">MCA 4718</strain>
    </source>
</reference>
<proteinExistence type="predicted"/>
<evidence type="ECO:0000259" key="2">
    <source>
        <dbReference type="PROSITE" id="PS50174"/>
    </source>
</evidence>
<accession>A0A316UC75</accession>
<dbReference type="RefSeq" id="XP_025349997.1">
    <property type="nucleotide sequence ID" value="XM_025494048.1"/>
</dbReference>
<feature type="region of interest" description="Disordered" evidence="1">
    <location>
        <begin position="407"/>
        <end position="513"/>
    </location>
</feature>
<feature type="compositionally biased region" description="Polar residues" evidence="1">
    <location>
        <begin position="178"/>
        <end position="190"/>
    </location>
</feature>
<sequence length="513" mass="56420">MSTPAIHIRARTPPLQESPHQDSHRGRRHGLGSRRSDRSDEDERSAWDASTGSVEARNRQRLGKTSFVREGEKSRPWTGNWVEPSEGDVSKIENSYEHDTSIEGLDQEAPQTLQPQLTPANDTEATSTMASFYAQLAASLKAPSVVSKPTAQASANTSTMSSSTAIRPRSVVPKSRSGARTASQKGTTDWFSARPRLPTASVRLDRGQDSSASEADDDRSHQQNSTSTSPTLTPCPTCSTPLPYPCPPSVLRSHLSSIAHRLALPHFPPASSSSTPLSTGLNEQIRKVQLHLDEANRGYRLLSGMGWREGMGVGRSEWEWEEGQRERERERSREKQETAKKRREDGDRTAIETEIATADERKPSPGKVLVISSDEGEEEDEDDFEAVASLDNVAGDGIDDVFHLPPQEQSIASESAEREGEHCGDQVLPTAQRPEPRLVPISISQKHDRAGLGRKLSSRSSTPSGDIAMTSGGKKRKGGAIGPEALFTLKKRERESRDRQDREERMAIRDSLR</sequence>
<gene>
    <name evidence="3" type="ORF">BCV69DRAFT_296809</name>
</gene>
<dbReference type="PANTHER" id="PTHR20923">
    <property type="entry name" value="BAT4 PROTEIN-RELATED"/>
    <property type="match status" value="1"/>
</dbReference>
<feature type="domain" description="G-patch" evidence="2">
    <location>
        <begin position="294"/>
        <end position="326"/>
    </location>
</feature>
<feature type="compositionally biased region" description="Low complexity" evidence="1">
    <location>
        <begin position="225"/>
        <end position="236"/>
    </location>
</feature>
<organism evidence="3 4">
    <name type="scientific">Pseudomicrostroma glucosiphilum</name>
    <dbReference type="NCBI Taxonomy" id="1684307"/>
    <lineage>
        <taxon>Eukaryota</taxon>
        <taxon>Fungi</taxon>
        <taxon>Dikarya</taxon>
        <taxon>Basidiomycota</taxon>
        <taxon>Ustilaginomycotina</taxon>
        <taxon>Exobasidiomycetes</taxon>
        <taxon>Microstromatales</taxon>
        <taxon>Microstromatales incertae sedis</taxon>
        <taxon>Pseudomicrostroma</taxon>
    </lineage>
</organism>